<dbReference type="InterPro" id="IPR005123">
    <property type="entry name" value="Oxoglu/Fe-dep_dioxygenase_dom"/>
</dbReference>
<proteinExistence type="inferred from homology"/>
<dbReference type="AlphaFoldDB" id="A0A1X7EBB4"/>
<protein>
    <recommendedName>
        <fullName evidence="2">Fe2OG dioxygenase domain-containing protein</fullName>
    </recommendedName>
</protein>
<dbReference type="InterPro" id="IPR018655">
    <property type="entry name" value="DUF2086"/>
</dbReference>
<keyword evidence="1" id="KW-0560">Oxidoreductase</keyword>
<evidence type="ECO:0000259" key="2">
    <source>
        <dbReference type="PROSITE" id="PS51471"/>
    </source>
</evidence>
<dbReference type="GO" id="GO:0016491">
    <property type="term" value="F:oxidoreductase activity"/>
    <property type="evidence" value="ECO:0007669"/>
    <property type="project" value="UniProtKB-KW"/>
</dbReference>
<dbReference type="Gene3D" id="2.60.120.620">
    <property type="entry name" value="q2cbj1_9rhob like domain"/>
    <property type="match status" value="1"/>
</dbReference>
<gene>
    <name evidence="3" type="ORF">SAMN02982917_1450</name>
</gene>
<dbReference type="OrthoDB" id="9781972at2"/>
<dbReference type="PROSITE" id="PS51471">
    <property type="entry name" value="FE2OG_OXY"/>
    <property type="match status" value="1"/>
</dbReference>
<reference evidence="3 4" key="1">
    <citation type="submission" date="2017-04" db="EMBL/GenBank/DDBJ databases">
        <authorList>
            <person name="Afonso C.L."/>
            <person name="Miller P.J."/>
            <person name="Scott M.A."/>
            <person name="Spackman E."/>
            <person name="Goraichik I."/>
            <person name="Dimitrov K.M."/>
            <person name="Suarez D.L."/>
            <person name="Swayne D.E."/>
        </authorList>
    </citation>
    <scope>NUCLEOTIDE SEQUENCE [LARGE SCALE GENOMIC DNA]</scope>
    <source>
        <strain evidence="3 4">A2P</strain>
    </source>
</reference>
<name>A0A1X7EBB4_9PROT</name>
<comment type="similarity">
    <text evidence="1">Belongs to the iron/ascorbate-dependent oxidoreductase family.</text>
</comment>
<sequence length="232" mass="25845">MRRLETLDWTRIEVELESVGQAVVGPLLDGETCRTLAGLYEQEAPFRSRVVMERHGFGKGEYKYFTHPLPEPIAALRGPLYRRLAPIANRWAVAMGLDTCYPADHAEFLERCHAAGQTRPTPLLLKYGPGDYNCLHQDLYGETVFPLQVAILLSAPGEDFTGGEFVLTEQRPRMQSRATVVPLGLGEAVIFAVDQRPVQGTRGTYRVRHRHGVSPVRSGARHTLGIIFHDAA</sequence>
<evidence type="ECO:0000256" key="1">
    <source>
        <dbReference type="RuleBase" id="RU003682"/>
    </source>
</evidence>
<organism evidence="3 4">
    <name type="scientific">Azospirillum oryzae</name>
    <dbReference type="NCBI Taxonomy" id="286727"/>
    <lineage>
        <taxon>Bacteria</taxon>
        <taxon>Pseudomonadati</taxon>
        <taxon>Pseudomonadota</taxon>
        <taxon>Alphaproteobacteria</taxon>
        <taxon>Rhodospirillales</taxon>
        <taxon>Azospirillaceae</taxon>
        <taxon>Azospirillum</taxon>
    </lineage>
</organism>
<dbReference type="GO" id="GO:0046872">
    <property type="term" value="F:metal ion binding"/>
    <property type="evidence" value="ECO:0007669"/>
    <property type="project" value="UniProtKB-KW"/>
</dbReference>
<feature type="domain" description="Fe2OG dioxygenase" evidence="2">
    <location>
        <begin position="118"/>
        <end position="231"/>
    </location>
</feature>
<evidence type="ECO:0000313" key="3">
    <source>
        <dbReference type="EMBL" id="SMF30949.1"/>
    </source>
</evidence>
<dbReference type="Pfam" id="PF09859">
    <property type="entry name" value="Oxygenase-NA"/>
    <property type="match status" value="1"/>
</dbReference>
<accession>A0A1X7EBB4</accession>
<dbReference type="RefSeq" id="WP_143266351.1">
    <property type="nucleotide sequence ID" value="NZ_FXAK01000002.1"/>
</dbReference>
<keyword evidence="1" id="KW-0479">Metal-binding</keyword>
<keyword evidence="1" id="KW-0408">Iron</keyword>
<dbReference type="EMBL" id="FXAK01000002">
    <property type="protein sequence ID" value="SMF30949.1"/>
    <property type="molecule type" value="Genomic_DNA"/>
</dbReference>
<dbReference type="STRING" id="286727.SAMN02982917_1450"/>
<dbReference type="Proteomes" id="UP000192936">
    <property type="component" value="Unassembled WGS sequence"/>
</dbReference>
<evidence type="ECO:0000313" key="4">
    <source>
        <dbReference type="Proteomes" id="UP000192936"/>
    </source>
</evidence>